<protein>
    <submittedName>
        <fullName evidence="2">Uncharacterized protein</fullName>
    </submittedName>
</protein>
<dbReference type="EMBL" id="JAWJWF010000002">
    <property type="protein sequence ID" value="KAK6638316.1"/>
    <property type="molecule type" value="Genomic_DNA"/>
</dbReference>
<dbReference type="Proteomes" id="UP001359485">
    <property type="component" value="Unassembled WGS sequence"/>
</dbReference>
<comment type="caution">
    <text evidence="2">The sequence shown here is derived from an EMBL/GenBank/DDBJ whole genome shotgun (WGS) entry which is preliminary data.</text>
</comment>
<sequence length="108" mass="12634">MEKKARNSAKFIMEDDKRYKSKSFQRRRLTNYQKWKETTKRNGIQGGKEGDVKTQMMTDNDGVKWNKNQTDCKFQTVSRENLPSCLPACLLACLLVSLYSSFQIVRRS</sequence>
<keyword evidence="3" id="KW-1185">Reference proteome</keyword>
<evidence type="ECO:0000256" key="1">
    <source>
        <dbReference type="SAM" id="Phobius"/>
    </source>
</evidence>
<organism evidence="2 3">
    <name type="scientific">Polyplax serrata</name>
    <name type="common">Common mouse louse</name>
    <dbReference type="NCBI Taxonomy" id="468196"/>
    <lineage>
        <taxon>Eukaryota</taxon>
        <taxon>Metazoa</taxon>
        <taxon>Ecdysozoa</taxon>
        <taxon>Arthropoda</taxon>
        <taxon>Hexapoda</taxon>
        <taxon>Insecta</taxon>
        <taxon>Pterygota</taxon>
        <taxon>Neoptera</taxon>
        <taxon>Paraneoptera</taxon>
        <taxon>Psocodea</taxon>
        <taxon>Troctomorpha</taxon>
        <taxon>Phthiraptera</taxon>
        <taxon>Anoplura</taxon>
        <taxon>Polyplacidae</taxon>
        <taxon>Polyplax</taxon>
    </lineage>
</organism>
<gene>
    <name evidence="2" type="ORF">RUM44_008745</name>
</gene>
<name>A0ABR1B948_POLSC</name>
<accession>A0ABR1B948</accession>
<feature type="transmembrane region" description="Helical" evidence="1">
    <location>
        <begin position="85"/>
        <end position="105"/>
    </location>
</feature>
<reference evidence="2 3" key="1">
    <citation type="submission" date="2023-09" db="EMBL/GenBank/DDBJ databases">
        <title>Genomes of two closely related lineages of the louse Polyplax serrata with different host specificities.</title>
        <authorList>
            <person name="Martinu J."/>
            <person name="Tarabai H."/>
            <person name="Stefka J."/>
            <person name="Hypsa V."/>
        </authorList>
    </citation>
    <scope>NUCLEOTIDE SEQUENCE [LARGE SCALE GENOMIC DNA]</scope>
    <source>
        <strain evidence="2">98ZLc_SE</strain>
    </source>
</reference>
<keyword evidence="1" id="KW-0472">Membrane</keyword>
<evidence type="ECO:0000313" key="2">
    <source>
        <dbReference type="EMBL" id="KAK6638316.1"/>
    </source>
</evidence>
<keyword evidence="1" id="KW-0812">Transmembrane</keyword>
<keyword evidence="1" id="KW-1133">Transmembrane helix</keyword>
<evidence type="ECO:0000313" key="3">
    <source>
        <dbReference type="Proteomes" id="UP001359485"/>
    </source>
</evidence>
<proteinExistence type="predicted"/>